<dbReference type="GO" id="GO:0004016">
    <property type="term" value="F:adenylate cyclase activity"/>
    <property type="evidence" value="ECO:0007669"/>
    <property type="project" value="UniProtKB-UniRule"/>
</dbReference>
<dbReference type="PIRSF" id="PIRSF004793">
    <property type="entry name" value="UCP004793"/>
    <property type="match status" value="1"/>
</dbReference>
<dbReference type="HAMAP" id="MF_01499">
    <property type="entry name" value="DacA"/>
    <property type="match status" value="1"/>
</dbReference>
<evidence type="ECO:0000256" key="3">
    <source>
        <dbReference type="ARBA" id="ARBA00022679"/>
    </source>
</evidence>
<keyword evidence="8 10" id="KW-1133">Transmembrane helix</keyword>
<dbReference type="GO" id="GO:0005524">
    <property type="term" value="F:ATP binding"/>
    <property type="evidence" value="ECO:0007669"/>
    <property type="project" value="UniProtKB-UniRule"/>
</dbReference>
<evidence type="ECO:0000256" key="5">
    <source>
        <dbReference type="ARBA" id="ARBA00022695"/>
    </source>
</evidence>
<evidence type="ECO:0000313" key="13">
    <source>
        <dbReference type="Proteomes" id="UP000886785"/>
    </source>
</evidence>
<comment type="subunit">
    <text evidence="10">Probably a homodimer.</text>
</comment>
<dbReference type="InterPro" id="IPR050338">
    <property type="entry name" value="DisA"/>
</dbReference>
<keyword evidence="4 10" id="KW-0812">Transmembrane</keyword>
<comment type="subcellular location">
    <subcellularLocation>
        <location evidence="10">Cell membrane</location>
        <topology evidence="10">Single-pass membrane protein</topology>
    </subcellularLocation>
</comment>
<dbReference type="GO" id="GO:0005886">
    <property type="term" value="C:plasma membrane"/>
    <property type="evidence" value="ECO:0007669"/>
    <property type="project" value="UniProtKB-SubCell"/>
</dbReference>
<dbReference type="NCBIfam" id="TIGR00159">
    <property type="entry name" value="diadenylate cyclase CdaA"/>
    <property type="match status" value="1"/>
</dbReference>
<dbReference type="Pfam" id="PF02457">
    <property type="entry name" value="DAC"/>
    <property type="match status" value="1"/>
</dbReference>
<reference evidence="12" key="2">
    <citation type="journal article" date="2021" name="PeerJ">
        <title>Extensive microbial diversity within the chicken gut microbiome revealed by metagenomics and culture.</title>
        <authorList>
            <person name="Gilroy R."/>
            <person name="Ravi A."/>
            <person name="Getino M."/>
            <person name="Pursley I."/>
            <person name="Horton D.L."/>
            <person name="Alikhan N.F."/>
            <person name="Baker D."/>
            <person name="Gharbi K."/>
            <person name="Hall N."/>
            <person name="Watson M."/>
            <person name="Adriaenssens E.M."/>
            <person name="Foster-Nyarko E."/>
            <person name="Jarju S."/>
            <person name="Secka A."/>
            <person name="Antonio M."/>
            <person name="Oren A."/>
            <person name="Chaudhuri R.R."/>
            <person name="La Ragione R."/>
            <person name="Hildebrand F."/>
            <person name="Pallen M.J."/>
        </authorList>
    </citation>
    <scope>NUCLEOTIDE SEQUENCE</scope>
    <source>
        <strain evidence="12">ChiSjej1B19-7085</strain>
    </source>
</reference>
<keyword evidence="5 10" id="KW-0548">Nucleotidyltransferase</keyword>
<evidence type="ECO:0000256" key="7">
    <source>
        <dbReference type="ARBA" id="ARBA00022840"/>
    </source>
</evidence>
<keyword evidence="2 10" id="KW-1003">Cell membrane</keyword>
<dbReference type="GO" id="GO:0006171">
    <property type="term" value="P:cAMP biosynthetic process"/>
    <property type="evidence" value="ECO:0007669"/>
    <property type="project" value="InterPro"/>
</dbReference>
<dbReference type="FunFam" id="3.40.1700.10:FF:000002">
    <property type="entry name" value="Diadenylate cyclase"/>
    <property type="match status" value="1"/>
</dbReference>
<keyword evidence="7 10" id="KW-0067">ATP-binding</keyword>
<feature type="domain" description="DAC" evidence="11">
    <location>
        <begin position="101"/>
        <end position="274"/>
    </location>
</feature>
<dbReference type="Proteomes" id="UP000886785">
    <property type="component" value="Unassembled WGS sequence"/>
</dbReference>
<evidence type="ECO:0000256" key="10">
    <source>
        <dbReference type="HAMAP-Rule" id="MF_01499"/>
    </source>
</evidence>
<evidence type="ECO:0000259" key="11">
    <source>
        <dbReference type="PROSITE" id="PS51794"/>
    </source>
</evidence>
<dbReference type="Gene3D" id="3.40.1700.10">
    <property type="entry name" value="DNA integrity scanning protein, DisA, N-terminal domain"/>
    <property type="match status" value="1"/>
</dbReference>
<name>A0A9D1DPR8_9FIRM</name>
<feature type="transmembrane region" description="Helical" evidence="10">
    <location>
        <begin position="59"/>
        <end position="78"/>
    </location>
</feature>
<dbReference type="InterPro" id="IPR036888">
    <property type="entry name" value="DNA_integrity_DisA_N_sf"/>
</dbReference>
<dbReference type="InterPro" id="IPR034701">
    <property type="entry name" value="CdaA"/>
</dbReference>
<proteinExistence type="inferred from homology"/>
<evidence type="ECO:0000256" key="6">
    <source>
        <dbReference type="ARBA" id="ARBA00022741"/>
    </source>
</evidence>
<evidence type="ECO:0000313" key="12">
    <source>
        <dbReference type="EMBL" id="HIR56683.1"/>
    </source>
</evidence>
<accession>A0A9D1DPR8</accession>
<evidence type="ECO:0000256" key="4">
    <source>
        <dbReference type="ARBA" id="ARBA00022692"/>
    </source>
</evidence>
<comment type="function">
    <text evidence="10">Catalyzes the condensation of 2 ATP molecules into cyclic di-AMP (c-di-AMP), a second messenger used to regulate differing processes in different bacteria.</text>
</comment>
<reference evidence="12" key="1">
    <citation type="submission" date="2020-10" db="EMBL/GenBank/DDBJ databases">
        <authorList>
            <person name="Gilroy R."/>
        </authorList>
    </citation>
    <scope>NUCLEOTIDE SEQUENCE</scope>
    <source>
        <strain evidence="12">ChiSjej1B19-7085</strain>
    </source>
</reference>
<dbReference type="PROSITE" id="PS51794">
    <property type="entry name" value="DAC"/>
    <property type="match status" value="1"/>
</dbReference>
<dbReference type="PANTHER" id="PTHR34185">
    <property type="entry name" value="DIADENYLATE CYCLASE"/>
    <property type="match status" value="1"/>
</dbReference>
<sequence>MEWITTSWEAVQEWLYSTWSIIIELVRSFKVTDAIDVILVSFIIYSAIKLLRETRAGQLVKGLLIILAVWLLSSYFQLYMLKSLFSYFFQFSMIALLVVFQPEIRRALEQLGRTEIGKGLAAKGWFAGSAKTEEELLRQQVRKGINAVVDVAASFQKSKTGALIVFERQTKLGEIIDTGTVVDAEPSPPIIGNIFWNKAPLHDGAMVMRAGKVYAAGCILPLTKNDSVSIELGTRHRAAIGLSEVSDAVIVVVSEETGQISMAVNGLLTRDYTRETLRSELQNLLLPVEQDAGEHRSSKIPSIRRAKKR</sequence>
<dbReference type="Pfam" id="PF19293">
    <property type="entry name" value="CdaA_N"/>
    <property type="match status" value="1"/>
</dbReference>
<keyword evidence="3 10" id="KW-0808">Transferase</keyword>
<dbReference type="GO" id="GO:0106408">
    <property type="term" value="F:diadenylate cyclase activity"/>
    <property type="evidence" value="ECO:0007669"/>
    <property type="project" value="UniProtKB-EC"/>
</dbReference>
<comment type="caution">
    <text evidence="12">The sequence shown here is derived from an EMBL/GenBank/DDBJ whole genome shotgun (WGS) entry which is preliminary data.</text>
</comment>
<comment type="similarity">
    <text evidence="10">Belongs to the adenylate cyclase family. DacA/CdaA subfamily.</text>
</comment>
<dbReference type="PANTHER" id="PTHR34185:SF1">
    <property type="entry name" value="DIADENYLATE CYCLASE"/>
    <property type="match status" value="1"/>
</dbReference>
<dbReference type="SUPFAM" id="SSF143597">
    <property type="entry name" value="YojJ-like"/>
    <property type="match status" value="1"/>
</dbReference>
<dbReference type="InterPro" id="IPR003390">
    <property type="entry name" value="DNA_integrity_scan_DisA_N"/>
</dbReference>
<keyword evidence="9 10" id="KW-0472">Membrane</keyword>
<evidence type="ECO:0000256" key="9">
    <source>
        <dbReference type="ARBA" id="ARBA00023136"/>
    </source>
</evidence>
<comment type="catalytic activity">
    <reaction evidence="1 10">
        <text>2 ATP = 3',3'-c-di-AMP + 2 diphosphate</text>
        <dbReference type="Rhea" id="RHEA:35655"/>
        <dbReference type="ChEBI" id="CHEBI:30616"/>
        <dbReference type="ChEBI" id="CHEBI:33019"/>
        <dbReference type="ChEBI" id="CHEBI:71500"/>
        <dbReference type="EC" id="2.7.7.85"/>
    </reaction>
</comment>
<organism evidence="12 13">
    <name type="scientific">Candidatus Gallacutalibacter pullicola</name>
    <dbReference type="NCBI Taxonomy" id="2840830"/>
    <lineage>
        <taxon>Bacteria</taxon>
        <taxon>Bacillati</taxon>
        <taxon>Bacillota</taxon>
        <taxon>Clostridia</taxon>
        <taxon>Eubacteriales</taxon>
        <taxon>Candidatus Gallacutalibacter</taxon>
    </lineage>
</organism>
<evidence type="ECO:0000256" key="8">
    <source>
        <dbReference type="ARBA" id="ARBA00022989"/>
    </source>
</evidence>
<dbReference type="InterPro" id="IPR045585">
    <property type="entry name" value="CdaA_N"/>
</dbReference>
<dbReference type="EC" id="2.7.7.85" evidence="10"/>
<evidence type="ECO:0000256" key="1">
    <source>
        <dbReference type="ARBA" id="ARBA00000877"/>
    </source>
</evidence>
<protein>
    <recommendedName>
        <fullName evidence="10">Diadenylate cyclase</fullName>
        <shortName evidence="10">DAC</shortName>
        <ecNumber evidence="10">2.7.7.85</ecNumber>
    </recommendedName>
    <alternativeName>
        <fullName evidence="10">Cyclic-di-AMP synthase</fullName>
        <shortName evidence="10">c-di-AMP synthase</shortName>
    </alternativeName>
</protein>
<dbReference type="InterPro" id="IPR014046">
    <property type="entry name" value="C-di-AMP_synthase"/>
</dbReference>
<dbReference type="EMBL" id="DVHF01000038">
    <property type="protein sequence ID" value="HIR56683.1"/>
    <property type="molecule type" value="Genomic_DNA"/>
</dbReference>
<keyword evidence="6 10" id="KW-0547">Nucleotide-binding</keyword>
<gene>
    <name evidence="10" type="primary">dacA</name>
    <name evidence="12" type="ORF">IAA54_03360</name>
</gene>
<evidence type="ECO:0000256" key="2">
    <source>
        <dbReference type="ARBA" id="ARBA00022475"/>
    </source>
</evidence>
<dbReference type="AlphaFoldDB" id="A0A9D1DPR8"/>